<dbReference type="Gene3D" id="2.10.220.10">
    <property type="entry name" value="Hormone Receptor, Insulin-like Growth Factor Receptor 1, Chain A, domain 2"/>
    <property type="match status" value="1"/>
</dbReference>
<dbReference type="InterPro" id="IPR006212">
    <property type="entry name" value="Furin_repeat"/>
</dbReference>
<dbReference type="InParanoid" id="A0CC96"/>
<name>A0CC96_PARTE</name>
<dbReference type="EMBL" id="CT868059">
    <property type="protein sequence ID" value="CAK68413.1"/>
    <property type="molecule type" value="Genomic_DNA"/>
</dbReference>
<accession>A0CC96</accession>
<dbReference type="Proteomes" id="UP000000600">
    <property type="component" value="Unassembled WGS sequence"/>
</dbReference>
<dbReference type="SUPFAM" id="SSF57184">
    <property type="entry name" value="Growth factor receptor domain"/>
    <property type="match status" value="1"/>
</dbReference>
<protein>
    <recommendedName>
        <fullName evidence="3">Furin-like cysteine-rich domain-containing protein</fullName>
    </recommendedName>
</protein>
<dbReference type="HOGENOM" id="CLU_1017254_0_0_1"/>
<dbReference type="InterPro" id="IPR009030">
    <property type="entry name" value="Growth_fac_rcpt_cys_sf"/>
</dbReference>
<sequence>MYFYLICKQSCPPTTVIQGQYCKSNCDVNNFLYGQLCVATCPTFTYKSPSELKCLLCNSVCRSCNGPLVSQCYSCIENYLLNGNTCTQTCPDLYDYEDQKCISTCGTKYELTDFKSCVTTCPTGYLKCIKKCLITPPDGYYSNGDSCINAIVNVANAHPKMYVKHVVKTAIQLCKPVQILVLINLFIWIQQRRLALLNIHPNFIIKNPMIKEVALRIVLQAINLMINVQVLVLKECILRINSERIALRHAKNVLQQLIVLHVFKIIFWKMDCVN</sequence>
<gene>
    <name evidence="1" type="ORF">GSPATT00037197001</name>
</gene>
<keyword evidence="2" id="KW-1185">Reference proteome</keyword>
<organism evidence="1 2">
    <name type="scientific">Paramecium tetraurelia</name>
    <dbReference type="NCBI Taxonomy" id="5888"/>
    <lineage>
        <taxon>Eukaryota</taxon>
        <taxon>Sar</taxon>
        <taxon>Alveolata</taxon>
        <taxon>Ciliophora</taxon>
        <taxon>Intramacronucleata</taxon>
        <taxon>Oligohymenophorea</taxon>
        <taxon>Peniculida</taxon>
        <taxon>Parameciidae</taxon>
        <taxon>Paramecium</taxon>
    </lineage>
</organism>
<dbReference type="OrthoDB" id="293715at2759"/>
<dbReference type="eggNOG" id="KOG3525">
    <property type="taxonomic scope" value="Eukaryota"/>
</dbReference>
<reference evidence="1 2" key="1">
    <citation type="journal article" date="2006" name="Nature">
        <title>Global trends of whole-genome duplications revealed by the ciliate Paramecium tetraurelia.</title>
        <authorList>
            <consortium name="Genoscope"/>
            <person name="Aury J.-M."/>
            <person name="Jaillon O."/>
            <person name="Duret L."/>
            <person name="Noel B."/>
            <person name="Jubin C."/>
            <person name="Porcel B.M."/>
            <person name="Segurens B."/>
            <person name="Daubin V."/>
            <person name="Anthouard V."/>
            <person name="Aiach N."/>
            <person name="Arnaiz O."/>
            <person name="Billaut A."/>
            <person name="Beisson J."/>
            <person name="Blanc I."/>
            <person name="Bouhouche K."/>
            <person name="Camara F."/>
            <person name="Duharcourt S."/>
            <person name="Guigo R."/>
            <person name="Gogendeau D."/>
            <person name="Katinka M."/>
            <person name="Keller A.-M."/>
            <person name="Kissmehl R."/>
            <person name="Klotz C."/>
            <person name="Koll F."/>
            <person name="Le Moue A."/>
            <person name="Lepere C."/>
            <person name="Malinsky S."/>
            <person name="Nowacki M."/>
            <person name="Nowak J.K."/>
            <person name="Plattner H."/>
            <person name="Poulain J."/>
            <person name="Ruiz F."/>
            <person name="Serrano V."/>
            <person name="Zagulski M."/>
            <person name="Dessen P."/>
            <person name="Betermier M."/>
            <person name="Weissenbach J."/>
            <person name="Scarpelli C."/>
            <person name="Schachter V."/>
            <person name="Sperling L."/>
            <person name="Meyer E."/>
            <person name="Cohen J."/>
            <person name="Wincker P."/>
        </authorList>
    </citation>
    <scope>NUCLEOTIDE SEQUENCE [LARGE SCALE GENOMIC DNA]</scope>
    <source>
        <strain evidence="1 2">Stock d4-2</strain>
    </source>
</reference>
<dbReference type="SMART" id="SM00261">
    <property type="entry name" value="FU"/>
    <property type="match status" value="1"/>
</dbReference>
<dbReference type="KEGG" id="ptm:GSPATT00037197001"/>
<evidence type="ECO:0008006" key="3">
    <source>
        <dbReference type="Google" id="ProtNLM"/>
    </source>
</evidence>
<evidence type="ECO:0000313" key="2">
    <source>
        <dbReference type="Proteomes" id="UP000000600"/>
    </source>
</evidence>
<evidence type="ECO:0000313" key="1">
    <source>
        <dbReference type="EMBL" id="CAK68413.1"/>
    </source>
</evidence>
<dbReference type="AlphaFoldDB" id="A0CC96"/>
<proteinExistence type="predicted"/>
<dbReference type="GeneID" id="5021595"/>
<dbReference type="RefSeq" id="XP_001435810.1">
    <property type="nucleotide sequence ID" value="XM_001435773.1"/>
</dbReference>
<dbReference type="CDD" id="cd00064">
    <property type="entry name" value="FU"/>
    <property type="match status" value="1"/>
</dbReference>